<dbReference type="PANTHER" id="PTHR35527:SF2">
    <property type="entry name" value="HYDROLASE"/>
    <property type="match status" value="1"/>
</dbReference>
<dbReference type="Proteomes" id="UP000440694">
    <property type="component" value="Unassembled WGS sequence"/>
</dbReference>
<protein>
    <submittedName>
        <fullName evidence="5">Linear amide C-N hydrolase</fullName>
    </submittedName>
</protein>
<keyword evidence="2 5" id="KW-0378">Hydrolase</keyword>
<accession>A0A6I3KNM9</accession>
<reference evidence="5 6" key="1">
    <citation type="submission" date="2019-11" db="EMBL/GenBank/DDBJ databases">
        <title>Identification of a novel strain.</title>
        <authorList>
            <person name="Xu Q."/>
            <person name="Wang G."/>
        </authorList>
    </citation>
    <scope>NUCLEOTIDE SEQUENCE [LARGE SCALE GENOMIC DNA]</scope>
    <source>
        <strain evidence="6">xq</strain>
    </source>
</reference>
<feature type="chain" id="PRO_5026067170" evidence="3">
    <location>
        <begin position="21"/>
        <end position="364"/>
    </location>
</feature>
<comment type="caution">
    <text evidence="5">The sequence shown here is derived from an EMBL/GenBank/DDBJ whole genome shotgun (WGS) entry which is preliminary data.</text>
</comment>
<keyword evidence="6" id="KW-1185">Reference proteome</keyword>
<dbReference type="InterPro" id="IPR052193">
    <property type="entry name" value="Peptidase_C59"/>
</dbReference>
<proteinExistence type="inferred from homology"/>
<dbReference type="InterPro" id="IPR029055">
    <property type="entry name" value="Ntn_hydrolases_N"/>
</dbReference>
<evidence type="ECO:0000259" key="4">
    <source>
        <dbReference type="Pfam" id="PF02275"/>
    </source>
</evidence>
<dbReference type="Gene3D" id="3.60.60.10">
    <property type="entry name" value="Penicillin V Acylase, Chain A"/>
    <property type="match status" value="1"/>
</dbReference>
<dbReference type="InterPro" id="IPR029132">
    <property type="entry name" value="CBAH/NAAA_C"/>
</dbReference>
<dbReference type="PANTHER" id="PTHR35527">
    <property type="entry name" value="CHOLOYLGLYCINE HYDROLASE"/>
    <property type="match status" value="1"/>
</dbReference>
<sequence>MARVKLIGGALAATVLSVVAAPSIEACTRAVYLGSDGLVITGRNMDWVEDMRSNLWVFPRGMQRDGAAGPQSVKWTSKYGSATIASYDAATGDGMNEKGLVANLLYLAGTDFGKPDGSKPTLSVTSWAQYVLDNYATVAEAVEVLGKDPFAMVAPTLPNGFPANLHLSISDASGDSAIFEYNVGKLSVYHGKQYQVMTNEPPMDQQAALNAYWKTIGGQTFLPGTIKPEDRFVRASYFINAVPKTAEKEIVTAVPGGSYANQAVASVMSVMRTTSTPYGMHIEGEPNNSSTLWRTVSDQKDLVYFFDSATSPNAFWVDFADLDFKEGAPVKKLTMEGGKVYAGNVAKSLEPAKPYQFMQATPSS</sequence>
<organism evidence="5 6">
    <name type="scientific">Hyphomicrobium album</name>
    <dbReference type="NCBI Taxonomy" id="2665159"/>
    <lineage>
        <taxon>Bacteria</taxon>
        <taxon>Pseudomonadati</taxon>
        <taxon>Pseudomonadota</taxon>
        <taxon>Alphaproteobacteria</taxon>
        <taxon>Hyphomicrobiales</taxon>
        <taxon>Hyphomicrobiaceae</taxon>
        <taxon>Hyphomicrobium</taxon>
    </lineage>
</organism>
<feature type="signal peptide" evidence="3">
    <location>
        <begin position="1"/>
        <end position="20"/>
    </location>
</feature>
<keyword evidence="3" id="KW-0732">Signal</keyword>
<comment type="similarity">
    <text evidence="1">Belongs to the peptidase C59 family.</text>
</comment>
<dbReference type="SUPFAM" id="SSF56235">
    <property type="entry name" value="N-terminal nucleophile aminohydrolases (Ntn hydrolases)"/>
    <property type="match status" value="1"/>
</dbReference>
<name>A0A6I3KNM9_9HYPH</name>
<evidence type="ECO:0000313" key="5">
    <source>
        <dbReference type="EMBL" id="MTD95918.1"/>
    </source>
</evidence>
<dbReference type="AlphaFoldDB" id="A0A6I3KNM9"/>
<dbReference type="Pfam" id="PF02275">
    <property type="entry name" value="CBAH"/>
    <property type="match status" value="1"/>
</dbReference>
<evidence type="ECO:0000313" key="6">
    <source>
        <dbReference type="Proteomes" id="UP000440694"/>
    </source>
</evidence>
<evidence type="ECO:0000256" key="1">
    <source>
        <dbReference type="ARBA" id="ARBA00006625"/>
    </source>
</evidence>
<evidence type="ECO:0000256" key="3">
    <source>
        <dbReference type="SAM" id="SignalP"/>
    </source>
</evidence>
<dbReference type="RefSeq" id="WP_154740400.1">
    <property type="nucleotide sequence ID" value="NZ_WMBQ01000002.1"/>
</dbReference>
<dbReference type="CDD" id="cd01902">
    <property type="entry name" value="Ntn_CGH"/>
    <property type="match status" value="1"/>
</dbReference>
<feature type="domain" description="Choloylglycine hydrolase/NAAA C-terminal" evidence="4">
    <location>
        <begin position="27"/>
        <end position="323"/>
    </location>
</feature>
<gene>
    <name evidence="5" type="ORF">GIW81_16385</name>
</gene>
<evidence type="ECO:0000256" key="2">
    <source>
        <dbReference type="ARBA" id="ARBA00022801"/>
    </source>
</evidence>
<dbReference type="GO" id="GO:0016787">
    <property type="term" value="F:hydrolase activity"/>
    <property type="evidence" value="ECO:0007669"/>
    <property type="project" value="UniProtKB-KW"/>
</dbReference>
<dbReference type="EMBL" id="WMBQ01000002">
    <property type="protein sequence ID" value="MTD95918.1"/>
    <property type="molecule type" value="Genomic_DNA"/>
</dbReference>